<feature type="compositionally biased region" description="Low complexity" evidence="1">
    <location>
        <begin position="77"/>
        <end position="95"/>
    </location>
</feature>
<feature type="compositionally biased region" description="Low complexity" evidence="1">
    <location>
        <begin position="163"/>
        <end position="180"/>
    </location>
</feature>
<dbReference type="AlphaFoldDB" id="A0A0D0CNQ7"/>
<gene>
    <name evidence="2" type="ORF">GYMLUDRAFT_607079</name>
</gene>
<feature type="compositionally biased region" description="Polar residues" evidence="1">
    <location>
        <begin position="24"/>
        <end position="40"/>
    </location>
</feature>
<sequence length="270" mass="28719">MLLPEDPFKLENPFPVHTYDNKIKNASTQPAIPSPKSQKQLEAPDPLTRLNFYESVLPNLLPPPPLPVASSSHIPAATDSRSSSSLYSESTARESNASTYSFPSHPAPPLAHAPRPGSNAVTPMNMIGTHPPSSFTSPLASPSTLPRGRTQSSGSTHVRRPSSFRTRSMSRSRSASISSPPTGPLPDPPEEAPSTPNAVTDFRAPPVMANIRSQPVPSIVLSGPAASIPPTVSPAASVVESNLLSSRSRSQRREKRVPENTYLNGVGQAF</sequence>
<feature type="region of interest" description="Disordered" evidence="1">
    <location>
        <begin position="242"/>
        <end position="270"/>
    </location>
</feature>
<reference evidence="2 3" key="1">
    <citation type="submission" date="2014-04" db="EMBL/GenBank/DDBJ databases">
        <title>Evolutionary Origins and Diversification of the Mycorrhizal Mutualists.</title>
        <authorList>
            <consortium name="DOE Joint Genome Institute"/>
            <consortium name="Mycorrhizal Genomics Consortium"/>
            <person name="Kohler A."/>
            <person name="Kuo A."/>
            <person name="Nagy L.G."/>
            <person name="Floudas D."/>
            <person name="Copeland A."/>
            <person name="Barry K.W."/>
            <person name="Cichocki N."/>
            <person name="Veneault-Fourrey C."/>
            <person name="LaButti K."/>
            <person name="Lindquist E.A."/>
            <person name="Lipzen A."/>
            <person name="Lundell T."/>
            <person name="Morin E."/>
            <person name="Murat C."/>
            <person name="Riley R."/>
            <person name="Ohm R."/>
            <person name="Sun H."/>
            <person name="Tunlid A."/>
            <person name="Henrissat B."/>
            <person name="Grigoriev I.V."/>
            <person name="Hibbett D.S."/>
            <person name="Martin F."/>
        </authorList>
    </citation>
    <scope>NUCLEOTIDE SEQUENCE [LARGE SCALE GENOMIC DNA]</scope>
    <source>
        <strain evidence="2 3">FD-317 M1</strain>
    </source>
</reference>
<feature type="region of interest" description="Disordered" evidence="1">
    <location>
        <begin position="61"/>
        <end position="205"/>
    </location>
</feature>
<keyword evidence="3" id="KW-1185">Reference proteome</keyword>
<proteinExistence type="predicted"/>
<evidence type="ECO:0000256" key="1">
    <source>
        <dbReference type="SAM" id="MobiDB-lite"/>
    </source>
</evidence>
<feature type="region of interest" description="Disordered" evidence="1">
    <location>
        <begin position="1"/>
        <end position="46"/>
    </location>
</feature>
<evidence type="ECO:0000313" key="2">
    <source>
        <dbReference type="EMBL" id="KIK60412.1"/>
    </source>
</evidence>
<feature type="compositionally biased region" description="Polar residues" evidence="1">
    <location>
        <begin position="131"/>
        <end position="156"/>
    </location>
</feature>
<dbReference type="Proteomes" id="UP000053593">
    <property type="component" value="Unassembled WGS sequence"/>
</dbReference>
<dbReference type="EMBL" id="KN834775">
    <property type="protein sequence ID" value="KIK60412.1"/>
    <property type="molecule type" value="Genomic_DNA"/>
</dbReference>
<organism evidence="2 3">
    <name type="scientific">Collybiopsis luxurians FD-317 M1</name>
    <dbReference type="NCBI Taxonomy" id="944289"/>
    <lineage>
        <taxon>Eukaryota</taxon>
        <taxon>Fungi</taxon>
        <taxon>Dikarya</taxon>
        <taxon>Basidiomycota</taxon>
        <taxon>Agaricomycotina</taxon>
        <taxon>Agaricomycetes</taxon>
        <taxon>Agaricomycetidae</taxon>
        <taxon>Agaricales</taxon>
        <taxon>Marasmiineae</taxon>
        <taxon>Omphalotaceae</taxon>
        <taxon>Collybiopsis</taxon>
        <taxon>Collybiopsis luxurians</taxon>
    </lineage>
</organism>
<accession>A0A0D0CNQ7</accession>
<evidence type="ECO:0000313" key="3">
    <source>
        <dbReference type="Proteomes" id="UP000053593"/>
    </source>
</evidence>
<name>A0A0D0CNQ7_9AGAR</name>
<dbReference type="HOGENOM" id="CLU_1030785_0_0_1"/>
<protein>
    <submittedName>
        <fullName evidence="2">Uncharacterized protein</fullName>
    </submittedName>
</protein>